<dbReference type="EMBL" id="VTEG01000001">
    <property type="protein sequence ID" value="TYS01603.1"/>
    <property type="molecule type" value="Genomic_DNA"/>
</dbReference>
<name>A0A5D4MIP1_9BACI</name>
<dbReference type="Proteomes" id="UP000325182">
    <property type="component" value="Unassembled WGS sequence"/>
</dbReference>
<comment type="caution">
    <text evidence="1">The sequence shown here is derived from an EMBL/GenBank/DDBJ whole genome shotgun (WGS) entry which is preliminary data.</text>
</comment>
<dbReference type="RefSeq" id="WP_113929296.1">
    <property type="nucleotide sequence ID" value="NZ_VTEG01000001.1"/>
</dbReference>
<proteinExistence type="predicted"/>
<protein>
    <submittedName>
        <fullName evidence="1">Uncharacterized protein</fullName>
    </submittedName>
</protein>
<sequence>MAKDIHELVKQLQEMNSGFLKNLMSQQKRTKNQRKLQEDLKKNQESLNETLKNKFDLSDNDDLKSLLDKLK</sequence>
<evidence type="ECO:0000313" key="1">
    <source>
        <dbReference type="EMBL" id="TYS01603.1"/>
    </source>
</evidence>
<accession>A0A5D4MIP1</accession>
<evidence type="ECO:0000313" key="2">
    <source>
        <dbReference type="Proteomes" id="UP000325182"/>
    </source>
</evidence>
<gene>
    <name evidence="1" type="ORF">FZC84_02860</name>
</gene>
<reference evidence="1 2" key="1">
    <citation type="submission" date="2019-08" db="EMBL/GenBank/DDBJ databases">
        <title>Bacillus genomes from the desert of Cuatro Cienegas, Coahuila.</title>
        <authorList>
            <person name="Olmedo-Alvarez G."/>
        </authorList>
    </citation>
    <scope>NUCLEOTIDE SEQUENCE [LARGE SCALE GENOMIC DNA]</scope>
    <source>
        <strain evidence="1 2">CH128b_4D</strain>
    </source>
</reference>
<dbReference type="AlphaFoldDB" id="A0A5D4MIP1"/>
<organism evidence="1 2">
    <name type="scientific">Rossellomorea vietnamensis</name>
    <dbReference type="NCBI Taxonomy" id="218284"/>
    <lineage>
        <taxon>Bacteria</taxon>
        <taxon>Bacillati</taxon>
        <taxon>Bacillota</taxon>
        <taxon>Bacilli</taxon>
        <taxon>Bacillales</taxon>
        <taxon>Bacillaceae</taxon>
        <taxon>Rossellomorea</taxon>
    </lineage>
</organism>